<protein>
    <submittedName>
        <fullName evidence="3">Uncharacterized protein</fullName>
    </submittedName>
</protein>
<dbReference type="AlphaFoldDB" id="A0A7X5ZXS2"/>
<keyword evidence="4" id="KW-1185">Reference proteome</keyword>
<dbReference type="Proteomes" id="UP000564677">
    <property type="component" value="Unassembled WGS sequence"/>
</dbReference>
<proteinExistence type="predicted"/>
<keyword evidence="2" id="KW-0732">Signal</keyword>
<organism evidence="3 4">
    <name type="scientific">Sphingomonas leidyi</name>
    <dbReference type="NCBI Taxonomy" id="68569"/>
    <lineage>
        <taxon>Bacteria</taxon>
        <taxon>Pseudomonadati</taxon>
        <taxon>Pseudomonadota</taxon>
        <taxon>Alphaproteobacteria</taxon>
        <taxon>Sphingomonadales</taxon>
        <taxon>Sphingomonadaceae</taxon>
        <taxon>Sphingomonas</taxon>
    </lineage>
</organism>
<evidence type="ECO:0000313" key="4">
    <source>
        <dbReference type="Proteomes" id="UP000564677"/>
    </source>
</evidence>
<evidence type="ECO:0000256" key="2">
    <source>
        <dbReference type="SAM" id="SignalP"/>
    </source>
</evidence>
<feature type="chain" id="PRO_5030977623" evidence="2">
    <location>
        <begin position="25"/>
        <end position="110"/>
    </location>
</feature>
<dbReference type="EMBL" id="JAASQV010000005">
    <property type="protein sequence ID" value="NIJ67079.1"/>
    <property type="molecule type" value="Genomic_DNA"/>
</dbReference>
<evidence type="ECO:0000256" key="1">
    <source>
        <dbReference type="SAM" id="MobiDB-lite"/>
    </source>
</evidence>
<name>A0A7X5ZXS2_9SPHN</name>
<reference evidence="3 4" key="1">
    <citation type="submission" date="2020-03" db="EMBL/GenBank/DDBJ databases">
        <title>Genomic Encyclopedia of Type Strains, Phase IV (KMG-IV): sequencing the most valuable type-strain genomes for metagenomic binning, comparative biology and taxonomic classification.</title>
        <authorList>
            <person name="Goeker M."/>
        </authorList>
    </citation>
    <scope>NUCLEOTIDE SEQUENCE [LARGE SCALE GENOMIC DNA]</scope>
    <source>
        <strain evidence="3 4">DSM 4733</strain>
    </source>
</reference>
<comment type="caution">
    <text evidence="3">The sequence shown here is derived from an EMBL/GenBank/DDBJ whole genome shotgun (WGS) entry which is preliminary data.</text>
</comment>
<evidence type="ECO:0000313" key="3">
    <source>
        <dbReference type="EMBL" id="NIJ67079.1"/>
    </source>
</evidence>
<dbReference type="RefSeq" id="WP_167301373.1">
    <property type="nucleotide sequence ID" value="NZ_JAASQV010000005.1"/>
</dbReference>
<sequence length="110" mass="11765">MRLLLPVIACLMLVITSLTTVAHATEAPERHLTTIEIEGWHAPGDADEVPADPDKNYPHHHSTCHGHDLAAPVKAPAAPRAHGGTRLAWRMASAELAARVADTPLRPPIA</sequence>
<accession>A0A7X5ZXS2</accession>
<feature type="region of interest" description="Disordered" evidence="1">
    <location>
        <begin position="41"/>
        <end position="67"/>
    </location>
</feature>
<gene>
    <name evidence="3" type="ORF">FHR20_004057</name>
</gene>
<feature type="signal peptide" evidence="2">
    <location>
        <begin position="1"/>
        <end position="24"/>
    </location>
</feature>